<reference evidence="8" key="1">
    <citation type="journal article" date="2014" name="Nat. Commun.">
        <title>Genome sequence of mungbean and insights into evolution within Vigna species.</title>
        <authorList>
            <person name="Kang Y.J."/>
            <person name="Kim S.K."/>
            <person name="Kim M.Y."/>
            <person name="Lestari P."/>
            <person name="Kim K.H."/>
            <person name="Ha B.K."/>
            <person name="Jun T.H."/>
            <person name="Hwang W.J."/>
            <person name="Lee T."/>
            <person name="Lee J."/>
            <person name="Shim S."/>
            <person name="Yoon M.Y."/>
            <person name="Jang Y.E."/>
            <person name="Han K.S."/>
            <person name="Taeprayoon P."/>
            <person name="Yoon N."/>
            <person name="Somta P."/>
            <person name="Tanya P."/>
            <person name="Kim K.S."/>
            <person name="Gwag J.G."/>
            <person name="Moon J.K."/>
            <person name="Lee Y.H."/>
            <person name="Park B.S."/>
            <person name="Bombarely A."/>
            <person name="Doyle J.J."/>
            <person name="Jackson S.A."/>
            <person name="Schafleitner R."/>
            <person name="Srinives P."/>
            <person name="Varshney R.K."/>
            <person name="Lee S.H."/>
        </authorList>
    </citation>
    <scope>NUCLEOTIDE SEQUENCE [LARGE SCALE GENOMIC DNA]</scope>
    <source>
        <strain evidence="8">cv. VC1973A</strain>
    </source>
</reference>
<feature type="domain" description="Zinc finger PHD-type" evidence="7">
    <location>
        <begin position="425"/>
        <end position="488"/>
    </location>
</feature>
<evidence type="ECO:0000313" key="8">
    <source>
        <dbReference type="Proteomes" id="UP000087766"/>
    </source>
</evidence>
<keyword evidence="8" id="KW-1185">Reference proteome</keyword>
<sequence length="1069" mass="119965">MVLCDRWRSLTEKKNSDAATSAKIEAAPKVFSKGFNLTLKPNPSDILTPSFCCSFPLSVSGKQGSGMKRGRSSYSDGEEEYESESQSISVSNYHLVDDEDNPVSFAVLPIQWNDSENSGACKEKVFLYGDADSGLLKTFMQVTAWRFDLSNVRPEVFLLAKDGRWINLQKPRKSFQEEVRTVLVTLHFLHSMKRQHQMSVGSFWQDFSKDKELISYGFKPSKHDLSDHMLLIGEASKRDAVLAKSKLLLVVLEKLKSQKLLNEEVNDFELPGLPVGGTDSDMTDKSNEETEETDALDVCALCDNGGNVICCDGVCMRSFHATEEAGRENCCFSLGFTQKEVDEIQNFYCKNCEYRQHQCFACGKLGSSDKLNSVEVFKCTSATCDRFYHPRCVAKLLPRVVKDAAEEFERNIADGIPFTCPLHYCCVCKGLENIMDPELQFAVCRRCPKAYHRKCLPREISSENNDILRAWEGLLPKNRILIYCLNHEIDPELGTPVRDHIKFPEMKATDQKIDTTTEQKKPSTKKIVKLKKNIHSNNSSGKSTSTGSKLTAKLFSDKVGSKKSSDKRISSSNMSKKPNSKETSKCLTENKMPILKKFEIPDTEQTYNQLTVGKDEGSEQIKWGNQINKVNTNFSSVKPSGELRVELPPLDAGSEKNSSTALENVFEKLTHSQSLRNVVEKTITTEKLEDSVNSVRTALSMLSGGSIEDSKAVCDPDVLKQIFKWKIADKLHWYVQNGDTIVNLRCGADDFSILLKKRLEETGKRCSYRNYDLLPTKNDFSFEKKKWMTVQQTELPTGSQLIIRLSPPFGHNAALANKYIDKALEFKPKLLILILAQEIQRLDKKLSRYNLIWEDKNFLSDTSIDLPGSADVNDGQMDQRNVRPPVLSLWSRSDWTTKHKVIAQQHAHVCSEHKVSTTEKFKSDTLAAAVHANGGNYADKSKLTDDEEYQASVIGDVQNRSYRRACDNVDEHKKGKTEKSGKKRKHIGESKPAKRQAVNKMANGVPDHTQQPNPIKKTGSLDSELRTFLKSGSSGHSGRSQPGHGGLNGFAAAPNYVYASQHSCGWLEE</sequence>
<evidence type="ECO:0000256" key="4">
    <source>
        <dbReference type="ARBA" id="ARBA00022833"/>
    </source>
</evidence>
<dbReference type="GeneID" id="106763210"/>
<dbReference type="Pfam" id="PF12047">
    <property type="entry name" value="DNMT1-RFD"/>
    <property type="match status" value="1"/>
</dbReference>
<feature type="domain" description="Zinc finger PHD-type" evidence="7">
    <location>
        <begin position="298"/>
        <end position="353"/>
    </location>
</feature>
<proteinExistence type="predicted"/>
<dbReference type="GO" id="GO:0005634">
    <property type="term" value="C:nucleus"/>
    <property type="evidence" value="ECO:0007669"/>
    <property type="project" value="UniProtKB-SubCell"/>
</dbReference>
<keyword evidence="4" id="KW-0862">Zinc</keyword>
<dbReference type="InterPro" id="IPR055198">
    <property type="entry name" value="NSD_PHD"/>
</dbReference>
<dbReference type="CDD" id="cd15565">
    <property type="entry name" value="PHD2_NSD"/>
    <property type="match status" value="1"/>
</dbReference>
<keyword evidence="5" id="KW-0539">Nucleus</keyword>
<feature type="compositionally biased region" description="Basic and acidic residues" evidence="6">
    <location>
        <begin position="508"/>
        <end position="521"/>
    </location>
</feature>
<dbReference type="RefSeq" id="XP_014502904.1">
    <property type="nucleotide sequence ID" value="XM_014647418.2"/>
</dbReference>
<feature type="compositionally biased region" description="Basic and acidic residues" evidence="6">
    <location>
        <begin position="969"/>
        <end position="980"/>
    </location>
</feature>
<dbReference type="PANTHER" id="PTHR46235:SF3">
    <property type="entry name" value="PHD FINGER-CONTAINING PROTEIN DDB_G0268158"/>
    <property type="match status" value="1"/>
</dbReference>
<dbReference type="GO" id="GO:0008270">
    <property type="term" value="F:zinc ion binding"/>
    <property type="evidence" value="ECO:0007669"/>
    <property type="project" value="UniProtKB-KW"/>
</dbReference>
<evidence type="ECO:0000313" key="9">
    <source>
        <dbReference type="RefSeq" id="XP_014502904.1"/>
    </source>
</evidence>
<reference evidence="9" key="2">
    <citation type="submission" date="2025-08" db="UniProtKB">
        <authorList>
            <consortium name="RefSeq"/>
        </authorList>
    </citation>
    <scope>IDENTIFICATION</scope>
    <source>
        <tissue evidence="9">Leaf</tissue>
    </source>
</reference>
<feature type="compositionally biased region" description="Basic and acidic residues" evidence="6">
    <location>
        <begin position="555"/>
        <end position="569"/>
    </location>
</feature>
<dbReference type="Pfam" id="PF26055">
    <property type="entry name" value="Mtase_EDM2"/>
    <property type="match status" value="1"/>
</dbReference>
<keyword evidence="2" id="KW-0479">Metal-binding</keyword>
<feature type="region of interest" description="Disordered" evidence="6">
    <location>
        <begin position="508"/>
        <end position="587"/>
    </location>
</feature>
<dbReference type="InterPro" id="IPR022702">
    <property type="entry name" value="Cytosine_MeTrfase1_RFD"/>
</dbReference>
<evidence type="ECO:0000256" key="2">
    <source>
        <dbReference type="ARBA" id="ARBA00022723"/>
    </source>
</evidence>
<dbReference type="KEGG" id="vra:106763210"/>
<organism evidence="8 9">
    <name type="scientific">Vigna radiata var. radiata</name>
    <name type="common">Mung bean</name>
    <name type="synonym">Phaseolus aureus</name>
    <dbReference type="NCBI Taxonomy" id="3916"/>
    <lineage>
        <taxon>Eukaryota</taxon>
        <taxon>Viridiplantae</taxon>
        <taxon>Streptophyta</taxon>
        <taxon>Embryophyta</taxon>
        <taxon>Tracheophyta</taxon>
        <taxon>Spermatophyta</taxon>
        <taxon>Magnoliopsida</taxon>
        <taxon>eudicotyledons</taxon>
        <taxon>Gunneridae</taxon>
        <taxon>Pentapetalae</taxon>
        <taxon>rosids</taxon>
        <taxon>fabids</taxon>
        <taxon>Fabales</taxon>
        <taxon>Fabaceae</taxon>
        <taxon>Papilionoideae</taxon>
        <taxon>50 kb inversion clade</taxon>
        <taxon>NPAAA clade</taxon>
        <taxon>indigoferoid/millettioid clade</taxon>
        <taxon>Phaseoleae</taxon>
        <taxon>Vigna</taxon>
    </lineage>
</organism>
<comment type="subcellular location">
    <subcellularLocation>
        <location evidence="1">Nucleus</location>
    </subcellularLocation>
</comment>
<feature type="compositionally biased region" description="Low complexity" evidence="6">
    <location>
        <begin position="536"/>
        <end position="549"/>
    </location>
</feature>
<dbReference type="InterPro" id="IPR013083">
    <property type="entry name" value="Znf_RING/FYVE/PHD"/>
</dbReference>
<dbReference type="AlphaFoldDB" id="A0A1S3UAB8"/>
<dbReference type="PANTHER" id="PTHR46235">
    <property type="entry name" value="PHD FINGER-CONTAINING PROTEIN DDB_G0268158"/>
    <property type="match status" value="1"/>
</dbReference>
<evidence type="ECO:0000256" key="5">
    <source>
        <dbReference type="ARBA" id="ARBA00023242"/>
    </source>
</evidence>
<dbReference type="SMART" id="SM00249">
    <property type="entry name" value="PHD"/>
    <property type="match status" value="3"/>
</dbReference>
<dbReference type="OrthoDB" id="21264at2759"/>
<gene>
    <name evidence="9" type="primary">LOC106763210</name>
</gene>
<dbReference type="InterPro" id="IPR058939">
    <property type="entry name" value="Mtase_EDM2"/>
</dbReference>
<feature type="region of interest" description="Disordered" evidence="6">
    <location>
        <begin position="969"/>
        <end position="997"/>
    </location>
</feature>
<evidence type="ECO:0000256" key="1">
    <source>
        <dbReference type="ARBA" id="ARBA00004123"/>
    </source>
</evidence>
<accession>A0A1S3UAB8</accession>
<feature type="compositionally biased region" description="Basic residues" evidence="6">
    <location>
        <begin position="522"/>
        <end position="534"/>
    </location>
</feature>
<dbReference type="Proteomes" id="UP000087766">
    <property type="component" value="Chromosome 6"/>
</dbReference>
<dbReference type="Gene3D" id="3.30.40.10">
    <property type="entry name" value="Zinc/RING finger domain, C3HC4 (zinc finger)"/>
    <property type="match status" value="2"/>
</dbReference>
<protein>
    <submittedName>
        <fullName evidence="9">Protein ENHANCED DOWNY MILDEW 2</fullName>
    </submittedName>
</protein>
<keyword evidence="3" id="KW-0863">Zinc-finger</keyword>
<name>A0A1S3UAB8_VIGRR</name>
<evidence type="ECO:0000259" key="7">
    <source>
        <dbReference type="SMART" id="SM00249"/>
    </source>
</evidence>
<evidence type="ECO:0000256" key="6">
    <source>
        <dbReference type="SAM" id="MobiDB-lite"/>
    </source>
</evidence>
<feature type="domain" description="Zinc finger PHD-type" evidence="7">
    <location>
        <begin position="358"/>
        <end position="424"/>
    </location>
</feature>
<dbReference type="InterPro" id="IPR001965">
    <property type="entry name" value="Znf_PHD"/>
</dbReference>
<dbReference type="STRING" id="3916.A0A1S3UAB8"/>
<dbReference type="Pfam" id="PF22908">
    <property type="entry name" value="PHD_NSD"/>
    <property type="match status" value="1"/>
</dbReference>
<evidence type="ECO:0000256" key="3">
    <source>
        <dbReference type="ARBA" id="ARBA00022771"/>
    </source>
</evidence>